<keyword evidence="3" id="KW-0274">FAD</keyword>
<evidence type="ECO:0000259" key="5">
    <source>
        <dbReference type="Pfam" id="PF07992"/>
    </source>
</evidence>
<dbReference type="AlphaFoldDB" id="A0A1I5FW57"/>
<evidence type="ECO:0000313" key="7">
    <source>
        <dbReference type="EMBL" id="SFO28007.1"/>
    </source>
</evidence>
<dbReference type="InterPro" id="IPR050446">
    <property type="entry name" value="FAD-oxidoreductase/Apoptosis"/>
</dbReference>
<dbReference type="InterPro" id="IPR016156">
    <property type="entry name" value="FAD/NAD-linked_Rdtase_dimer_sf"/>
</dbReference>
<dbReference type="Pfam" id="PF07992">
    <property type="entry name" value="Pyr_redox_2"/>
    <property type="match status" value="1"/>
</dbReference>
<gene>
    <name evidence="7" type="ORF">SAMN05216207_104116</name>
</gene>
<accession>A0A1I5FW57</accession>
<dbReference type="Proteomes" id="UP000199614">
    <property type="component" value="Unassembled WGS sequence"/>
</dbReference>
<comment type="cofactor">
    <cofactor evidence="1">
        <name>FAD</name>
        <dbReference type="ChEBI" id="CHEBI:57692"/>
    </cofactor>
</comment>
<dbReference type="OrthoDB" id="4475657at2"/>
<proteinExistence type="predicted"/>
<dbReference type="GO" id="GO:0051213">
    <property type="term" value="F:dioxygenase activity"/>
    <property type="evidence" value="ECO:0007669"/>
    <property type="project" value="UniProtKB-KW"/>
</dbReference>
<name>A0A1I5FW57_PSUAM</name>
<dbReference type="SUPFAM" id="SSF55424">
    <property type="entry name" value="FAD/NAD-linked reductases, dimerisation (C-terminal) domain"/>
    <property type="match status" value="1"/>
</dbReference>
<sequence>MSTGTLIVGASQAGAQLAASLREAGDTAPIALVGHEAHLPYQRPPLSKGYLLGKTDATGLALRSAAYYAERGIEVLTGERVVELAVDRAATARGRTLVFDRLALTVGARVRRLAVPGAELHGVHHLRVVADSDRLRAALPFARRVVVVGGGFVGLEAAAAAGTFGAEVTVVEAADRLLGRAVSPLTSEFYLRAHRRRGVRVLLGSAVTAIAGTGGEVSGVVLADGTELPADLVLVGVGVVPRTELAEQLGLLCSGGIVVDPDARTSIPTVVAAGDCTVQPGPAGPIRIESVQNAVSQGKIAAATLAGCPRPAVEVPWFWSDQGDLKLQIAGISAGHDQTVLRGDPESERFAVLYYRAGALVAVDAVNSPADYLVGRKALAQGLTVPADQAGAADRPLKELLVAAP</sequence>
<dbReference type="SUPFAM" id="SSF51905">
    <property type="entry name" value="FAD/NAD(P)-binding domain"/>
    <property type="match status" value="1"/>
</dbReference>
<feature type="domain" description="Reductase C-terminal" evidence="6">
    <location>
        <begin position="317"/>
        <end position="401"/>
    </location>
</feature>
<dbReference type="InterPro" id="IPR023753">
    <property type="entry name" value="FAD/NAD-binding_dom"/>
</dbReference>
<reference evidence="7 8" key="1">
    <citation type="submission" date="2016-10" db="EMBL/GenBank/DDBJ databases">
        <authorList>
            <person name="de Groot N.N."/>
        </authorList>
    </citation>
    <scope>NUCLEOTIDE SEQUENCE [LARGE SCALE GENOMIC DNA]</scope>
    <source>
        <strain evidence="7 8">CGMCC 4.1877</strain>
    </source>
</reference>
<dbReference type="Pfam" id="PF14759">
    <property type="entry name" value="Reductase_C"/>
    <property type="match status" value="1"/>
</dbReference>
<dbReference type="RefSeq" id="WP_093352488.1">
    <property type="nucleotide sequence ID" value="NZ_FOUY01000041.1"/>
</dbReference>
<protein>
    <submittedName>
        <fullName evidence="7">3-phenylpropionate/trans-cinnamate dioxygenase ferredoxin reductase subunit</fullName>
    </submittedName>
</protein>
<evidence type="ECO:0000256" key="2">
    <source>
        <dbReference type="ARBA" id="ARBA00022630"/>
    </source>
</evidence>
<keyword evidence="4" id="KW-0560">Oxidoreductase</keyword>
<evidence type="ECO:0000313" key="8">
    <source>
        <dbReference type="Proteomes" id="UP000199614"/>
    </source>
</evidence>
<evidence type="ECO:0000256" key="1">
    <source>
        <dbReference type="ARBA" id="ARBA00001974"/>
    </source>
</evidence>
<dbReference type="InterPro" id="IPR036188">
    <property type="entry name" value="FAD/NAD-bd_sf"/>
</dbReference>
<dbReference type="PANTHER" id="PTHR43557:SF2">
    <property type="entry name" value="RIESKE DOMAIN-CONTAINING PROTEIN-RELATED"/>
    <property type="match status" value="1"/>
</dbReference>
<dbReference type="GO" id="GO:0005737">
    <property type="term" value="C:cytoplasm"/>
    <property type="evidence" value="ECO:0007669"/>
    <property type="project" value="TreeGrafter"/>
</dbReference>
<organism evidence="7 8">
    <name type="scientific">Pseudonocardia ammonioxydans</name>
    <dbReference type="NCBI Taxonomy" id="260086"/>
    <lineage>
        <taxon>Bacteria</taxon>
        <taxon>Bacillati</taxon>
        <taxon>Actinomycetota</taxon>
        <taxon>Actinomycetes</taxon>
        <taxon>Pseudonocardiales</taxon>
        <taxon>Pseudonocardiaceae</taxon>
        <taxon>Pseudonocardia</taxon>
    </lineage>
</organism>
<dbReference type="STRING" id="260086.SAMN05216207_104116"/>
<dbReference type="Gene3D" id="3.30.390.30">
    <property type="match status" value="1"/>
</dbReference>
<dbReference type="PANTHER" id="PTHR43557">
    <property type="entry name" value="APOPTOSIS-INDUCING FACTOR 1"/>
    <property type="match status" value="1"/>
</dbReference>
<dbReference type="PRINTS" id="PR00411">
    <property type="entry name" value="PNDRDTASEI"/>
</dbReference>
<evidence type="ECO:0000256" key="4">
    <source>
        <dbReference type="ARBA" id="ARBA00023002"/>
    </source>
</evidence>
<keyword evidence="7" id="KW-0223">Dioxygenase</keyword>
<dbReference type="Gene3D" id="3.50.50.60">
    <property type="entry name" value="FAD/NAD(P)-binding domain"/>
    <property type="match status" value="2"/>
</dbReference>
<dbReference type="GO" id="GO:0016651">
    <property type="term" value="F:oxidoreductase activity, acting on NAD(P)H"/>
    <property type="evidence" value="ECO:0007669"/>
    <property type="project" value="TreeGrafter"/>
</dbReference>
<evidence type="ECO:0000256" key="3">
    <source>
        <dbReference type="ARBA" id="ARBA00022827"/>
    </source>
</evidence>
<feature type="domain" description="FAD/NAD(P)-binding" evidence="5">
    <location>
        <begin position="6"/>
        <end position="298"/>
    </location>
</feature>
<dbReference type="PRINTS" id="PR00368">
    <property type="entry name" value="FADPNR"/>
</dbReference>
<dbReference type="InterPro" id="IPR028202">
    <property type="entry name" value="Reductase_C"/>
</dbReference>
<dbReference type="EMBL" id="FOUY01000041">
    <property type="protein sequence ID" value="SFO28007.1"/>
    <property type="molecule type" value="Genomic_DNA"/>
</dbReference>
<keyword evidence="8" id="KW-1185">Reference proteome</keyword>
<evidence type="ECO:0000259" key="6">
    <source>
        <dbReference type="Pfam" id="PF14759"/>
    </source>
</evidence>
<keyword evidence="2" id="KW-0285">Flavoprotein</keyword>